<protein>
    <recommendedName>
        <fullName evidence="1">Gfd2/YDR514C-like C-terminal domain-containing protein</fullName>
    </recommendedName>
</protein>
<organism evidence="2 3">
    <name type="scientific">Chaetomium strumarium</name>
    <dbReference type="NCBI Taxonomy" id="1170767"/>
    <lineage>
        <taxon>Eukaryota</taxon>
        <taxon>Fungi</taxon>
        <taxon>Dikarya</taxon>
        <taxon>Ascomycota</taxon>
        <taxon>Pezizomycotina</taxon>
        <taxon>Sordariomycetes</taxon>
        <taxon>Sordariomycetidae</taxon>
        <taxon>Sordariales</taxon>
        <taxon>Chaetomiaceae</taxon>
        <taxon>Chaetomium</taxon>
    </lineage>
</organism>
<dbReference type="EMBL" id="JAUDZG010000003">
    <property type="protein sequence ID" value="KAK3306622.1"/>
    <property type="molecule type" value="Genomic_DNA"/>
</dbReference>
<dbReference type="Proteomes" id="UP001273166">
    <property type="component" value="Unassembled WGS sequence"/>
</dbReference>
<dbReference type="Gene3D" id="3.30.420.10">
    <property type="entry name" value="Ribonuclease H-like superfamily/Ribonuclease H"/>
    <property type="match status" value="1"/>
</dbReference>
<evidence type="ECO:0000313" key="2">
    <source>
        <dbReference type="EMBL" id="KAK3306622.1"/>
    </source>
</evidence>
<evidence type="ECO:0000313" key="3">
    <source>
        <dbReference type="Proteomes" id="UP001273166"/>
    </source>
</evidence>
<comment type="caution">
    <text evidence="2">The sequence shown here is derived from an EMBL/GenBank/DDBJ whole genome shotgun (WGS) entry which is preliminary data.</text>
</comment>
<name>A0AAJ0GUX0_9PEZI</name>
<dbReference type="SUPFAM" id="SSF53098">
    <property type="entry name" value="Ribonuclease H-like"/>
    <property type="match status" value="1"/>
</dbReference>
<sequence length="345" mass="38505">MMTCQTTVGALPVHTTPYGAPELINFHYSFPRGPPPAVRPPSLEKIDMEAITQSSNADPPHMGLLRDETLALRGLFGYSNHVPAQPCNPVLDFPGTKLHKTEVWDVRFLGLDVDALQEIEQGIQQFHIGVSIFDTRLLWKSALGLPHPGQENKMTESHYFVVGSPKFSRRKSNKFLFGKFEALSLSDLRARLEGMTLHRDLILVAHGIQRELTVLQRVNIDLRPRYVLDTVKAAQHPLQLSYRCSLEQLLAEFDISFHSLHVAGNDAHFALRAMLMITVRDAERQLDASVLPSWLPTLRAIAHAPLLPADNKGCSELGTAKRSSSCLEILMLHAMAICQQLYPGI</sequence>
<dbReference type="InterPro" id="IPR040151">
    <property type="entry name" value="Gfd2/YDR514C-like"/>
</dbReference>
<accession>A0AAJ0GUX0</accession>
<dbReference type="AlphaFoldDB" id="A0AAJ0GUX0"/>
<dbReference type="InterPro" id="IPR036397">
    <property type="entry name" value="RNaseH_sf"/>
</dbReference>
<dbReference type="InterPro" id="IPR012337">
    <property type="entry name" value="RNaseH-like_sf"/>
</dbReference>
<feature type="domain" description="Gfd2/YDR514C-like C-terminal" evidence="1">
    <location>
        <begin position="108"/>
        <end position="276"/>
    </location>
</feature>
<dbReference type="RefSeq" id="XP_062722402.1">
    <property type="nucleotide sequence ID" value="XM_062861949.1"/>
</dbReference>
<reference evidence="2" key="1">
    <citation type="journal article" date="2023" name="Mol. Phylogenet. Evol.">
        <title>Genome-scale phylogeny and comparative genomics of the fungal order Sordariales.</title>
        <authorList>
            <person name="Hensen N."/>
            <person name="Bonometti L."/>
            <person name="Westerberg I."/>
            <person name="Brannstrom I.O."/>
            <person name="Guillou S."/>
            <person name="Cros-Aarteil S."/>
            <person name="Calhoun S."/>
            <person name="Haridas S."/>
            <person name="Kuo A."/>
            <person name="Mondo S."/>
            <person name="Pangilinan J."/>
            <person name="Riley R."/>
            <person name="LaButti K."/>
            <person name="Andreopoulos B."/>
            <person name="Lipzen A."/>
            <person name="Chen C."/>
            <person name="Yan M."/>
            <person name="Daum C."/>
            <person name="Ng V."/>
            <person name="Clum A."/>
            <person name="Steindorff A."/>
            <person name="Ohm R.A."/>
            <person name="Martin F."/>
            <person name="Silar P."/>
            <person name="Natvig D.O."/>
            <person name="Lalanne C."/>
            <person name="Gautier V."/>
            <person name="Ament-Velasquez S.L."/>
            <person name="Kruys A."/>
            <person name="Hutchinson M.I."/>
            <person name="Powell A.J."/>
            <person name="Barry K."/>
            <person name="Miller A.N."/>
            <person name="Grigoriev I.V."/>
            <person name="Debuchy R."/>
            <person name="Gladieux P."/>
            <person name="Hiltunen Thoren M."/>
            <person name="Johannesson H."/>
        </authorList>
    </citation>
    <scope>NUCLEOTIDE SEQUENCE</scope>
    <source>
        <strain evidence="2">CBS 333.67</strain>
    </source>
</reference>
<dbReference type="GO" id="GO:0003676">
    <property type="term" value="F:nucleic acid binding"/>
    <property type="evidence" value="ECO:0007669"/>
    <property type="project" value="InterPro"/>
</dbReference>
<dbReference type="PANTHER" id="PTHR28083">
    <property type="entry name" value="GOOD FOR FULL DBP5 ACTIVITY PROTEIN 2"/>
    <property type="match status" value="1"/>
</dbReference>
<evidence type="ECO:0000259" key="1">
    <source>
        <dbReference type="Pfam" id="PF21762"/>
    </source>
</evidence>
<proteinExistence type="predicted"/>
<dbReference type="InterPro" id="IPR048519">
    <property type="entry name" value="Gfd2/YDR514C-like_C"/>
</dbReference>
<reference evidence="2" key="2">
    <citation type="submission" date="2023-06" db="EMBL/GenBank/DDBJ databases">
        <authorList>
            <consortium name="Lawrence Berkeley National Laboratory"/>
            <person name="Mondo S.J."/>
            <person name="Hensen N."/>
            <person name="Bonometti L."/>
            <person name="Westerberg I."/>
            <person name="Brannstrom I.O."/>
            <person name="Guillou S."/>
            <person name="Cros-Aarteil S."/>
            <person name="Calhoun S."/>
            <person name="Haridas S."/>
            <person name="Kuo A."/>
            <person name="Pangilinan J."/>
            <person name="Riley R."/>
            <person name="Labutti K."/>
            <person name="Andreopoulos B."/>
            <person name="Lipzen A."/>
            <person name="Chen C."/>
            <person name="Yanf M."/>
            <person name="Daum C."/>
            <person name="Ng V."/>
            <person name="Clum A."/>
            <person name="Steindorff A."/>
            <person name="Ohm R."/>
            <person name="Martin F."/>
            <person name="Silar P."/>
            <person name="Natvig D."/>
            <person name="Lalanne C."/>
            <person name="Gautier V."/>
            <person name="Ament-Velasquez S.L."/>
            <person name="Kruys A."/>
            <person name="Hutchinson M.I."/>
            <person name="Powell A.J."/>
            <person name="Barry K."/>
            <person name="Miller A.N."/>
            <person name="Grigoriev I.V."/>
            <person name="Debuchy R."/>
            <person name="Gladieux P."/>
            <person name="Thoren M.H."/>
            <person name="Johannesson H."/>
        </authorList>
    </citation>
    <scope>NUCLEOTIDE SEQUENCE</scope>
    <source>
        <strain evidence="2">CBS 333.67</strain>
    </source>
</reference>
<dbReference type="Pfam" id="PF21762">
    <property type="entry name" value="DEDDh_C"/>
    <property type="match status" value="1"/>
</dbReference>
<dbReference type="GeneID" id="87880778"/>
<keyword evidence="3" id="KW-1185">Reference proteome</keyword>
<dbReference type="PANTHER" id="PTHR28083:SF1">
    <property type="entry name" value="GOOD FOR FULL DBP5 ACTIVITY PROTEIN 2"/>
    <property type="match status" value="1"/>
</dbReference>
<gene>
    <name evidence="2" type="ORF">B0T15DRAFT_147393</name>
</gene>